<dbReference type="InterPro" id="IPR050173">
    <property type="entry name" value="ABC_transporter_C-like"/>
</dbReference>
<reference evidence="13" key="1">
    <citation type="journal article" date="2016" name="Nature">
        <title>The genome of the seagrass Zostera marina reveals angiosperm adaptation to the sea.</title>
        <authorList>
            <person name="Olsen J.L."/>
            <person name="Rouze P."/>
            <person name="Verhelst B."/>
            <person name="Lin Y.-C."/>
            <person name="Bayer T."/>
            <person name="Collen J."/>
            <person name="Dattolo E."/>
            <person name="De Paoli E."/>
            <person name="Dittami S."/>
            <person name="Maumus F."/>
            <person name="Michel G."/>
            <person name="Kersting A."/>
            <person name="Lauritano C."/>
            <person name="Lohaus R."/>
            <person name="Toepel M."/>
            <person name="Tonon T."/>
            <person name="Vanneste K."/>
            <person name="Amirebrahimi M."/>
            <person name="Brakel J."/>
            <person name="Bostroem C."/>
            <person name="Chovatia M."/>
            <person name="Grimwood J."/>
            <person name="Jenkins J.W."/>
            <person name="Jueterbock A."/>
            <person name="Mraz A."/>
            <person name="Stam W.T."/>
            <person name="Tice H."/>
            <person name="Bornberg-Bauer E."/>
            <person name="Green P.J."/>
            <person name="Pearson G.A."/>
            <person name="Procaccini G."/>
            <person name="Duarte C.M."/>
            <person name="Schmutz J."/>
            <person name="Reusch T.B.H."/>
            <person name="Van de Peer Y."/>
        </authorList>
    </citation>
    <scope>NUCLEOTIDE SEQUENCE [LARGE SCALE GENOMIC DNA]</scope>
    <source>
        <strain evidence="13">cv. Finnish</strain>
    </source>
</reference>
<dbReference type="Pfam" id="PF00664">
    <property type="entry name" value="ABC_membrane"/>
    <property type="match status" value="1"/>
</dbReference>
<dbReference type="PROSITE" id="PS50893">
    <property type="entry name" value="ABC_TRANSPORTER_2"/>
    <property type="match status" value="1"/>
</dbReference>
<dbReference type="Proteomes" id="UP000036987">
    <property type="component" value="Unassembled WGS sequence"/>
</dbReference>
<dbReference type="InterPro" id="IPR027417">
    <property type="entry name" value="P-loop_NTPase"/>
</dbReference>
<keyword evidence="8 9" id="KW-0472">Membrane</keyword>
<keyword evidence="5" id="KW-0547">Nucleotide-binding</keyword>
<evidence type="ECO:0000259" key="10">
    <source>
        <dbReference type="PROSITE" id="PS50893"/>
    </source>
</evidence>
<dbReference type="Pfam" id="PF00005">
    <property type="entry name" value="ABC_tran"/>
    <property type="match status" value="1"/>
</dbReference>
<sequence length="404" mass="44621">FYYRSTSRELRRLDSISRSPIYSLFSEILDGSPTIRAFKAEELFMSGFINHVTSYQQTSYCELTTSLWLSLRLQLLAAVIISCIALLSVFGCCGNFSIKFGTPGLIGLALSYAAPIVSLLSSFLSSFTETEKEMVSIERVLEYMDIPQEEFEGFHSPYPAWPTQGEIKFENVTLRYMPSFPTALKNISFKISAGTMVGVVGRTGAGKSSILNALFRLTPICNGRIIVDGINISDFVARDFRSHLAVVPQSPFLFEGSLRDNLDPSGFTSDLKMWDVLEKCHVKDDVEAVGGLDVHVKESGISFSVGQRQLICLARALIKSSKILCLDECTANVDAATTSILHNTISDECKRMTVLTIAHRISVVKNMDNILILDHGVLVEQGNPQTLMKDELSVFSSFARASTV</sequence>
<evidence type="ECO:0000259" key="11">
    <source>
        <dbReference type="PROSITE" id="PS50929"/>
    </source>
</evidence>
<dbReference type="EMBL" id="LFYR01000379">
    <property type="protein sequence ID" value="KMZ74267.1"/>
    <property type="molecule type" value="Genomic_DNA"/>
</dbReference>
<evidence type="ECO:0000256" key="1">
    <source>
        <dbReference type="ARBA" id="ARBA00004370"/>
    </source>
</evidence>
<dbReference type="GO" id="GO:0016887">
    <property type="term" value="F:ATP hydrolysis activity"/>
    <property type="evidence" value="ECO:0007669"/>
    <property type="project" value="InterPro"/>
</dbReference>
<dbReference type="PROSITE" id="PS00211">
    <property type="entry name" value="ABC_TRANSPORTER_1"/>
    <property type="match status" value="1"/>
</dbReference>
<gene>
    <name evidence="12" type="ORF">ZOSMA_132G00350</name>
</gene>
<name>A0A0K9Q190_ZOSMR</name>
<evidence type="ECO:0000256" key="2">
    <source>
        <dbReference type="ARBA" id="ARBA00009726"/>
    </source>
</evidence>
<accession>A0A0K9Q190</accession>
<feature type="transmembrane region" description="Helical" evidence="9">
    <location>
        <begin position="104"/>
        <end position="124"/>
    </location>
</feature>
<keyword evidence="3" id="KW-0813">Transport</keyword>
<keyword evidence="4 9" id="KW-0812">Transmembrane</keyword>
<evidence type="ECO:0000313" key="13">
    <source>
        <dbReference type="Proteomes" id="UP000036987"/>
    </source>
</evidence>
<dbReference type="InterPro" id="IPR036640">
    <property type="entry name" value="ABC1_TM_sf"/>
</dbReference>
<dbReference type="GO" id="GO:0005524">
    <property type="term" value="F:ATP binding"/>
    <property type="evidence" value="ECO:0007669"/>
    <property type="project" value="UniProtKB-KW"/>
</dbReference>
<dbReference type="CDD" id="cd03244">
    <property type="entry name" value="ABCC_MRP_domain2"/>
    <property type="match status" value="1"/>
</dbReference>
<feature type="transmembrane region" description="Helical" evidence="9">
    <location>
        <begin position="75"/>
        <end position="98"/>
    </location>
</feature>
<dbReference type="FunFam" id="3.40.50.300:FF:000630">
    <property type="entry name" value="ATP-binding cassette (ABC) transporter, putative"/>
    <property type="match status" value="1"/>
</dbReference>
<dbReference type="InterPro" id="IPR017871">
    <property type="entry name" value="ABC_transporter-like_CS"/>
</dbReference>
<dbReference type="AlphaFoldDB" id="A0A0K9Q190"/>
<dbReference type="Gene3D" id="1.20.1560.10">
    <property type="entry name" value="ABC transporter type 1, transmembrane domain"/>
    <property type="match status" value="1"/>
</dbReference>
<evidence type="ECO:0000313" key="12">
    <source>
        <dbReference type="EMBL" id="KMZ74267.1"/>
    </source>
</evidence>
<keyword evidence="13" id="KW-1185">Reference proteome</keyword>
<evidence type="ECO:0000256" key="3">
    <source>
        <dbReference type="ARBA" id="ARBA00022448"/>
    </source>
</evidence>
<evidence type="ECO:0000256" key="6">
    <source>
        <dbReference type="ARBA" id="ARBA00022840"/>
    </source>
</evidence>
<organism evidence="12 13">
    <name type="scientific">Zostera marina</name>
    <name type="common">Eelgrass</name>
    <dbReference type="NCBI Taxonomy" id="29655"/>
    <lineage>
        <taxon>Eukaryota</taxon>
        <taxon>Viridiplantae</taxon>
        <taxon>Streptophyta</taxon>
        <taxon>Embryophyta</taxon>
        <taxon>Tracheophyta</taxon>
        <taxon>Spermatophyta</taxon>
        <taxon>Magnoliopsida</taxon>
        <taxon>Liliopsida</taxon>
        <taxon>Zosteraceae</taxon>
        <taxon>Zostera</taxon>
    </lineage>
</organism>
<keyword evidence="6" id="KW-0067">ATP-binding</keyword>
<evidence type="ECO:0000256" key="9">
    <source>
        <dbReference type="SAM" id="Phobius"/>
    </source>
</evidence>
<evidence type="ECO:0000256" key="4">
    <source>
        <dbReference type="ARBA" id="ARBA00022692"/>
    </source>
</evidence>
<evidence type="ECO:0000256" key="7">
    <source>
        <dbReference type="ARBA" id="ARBA00022989"/>
    </source>
</evidence>
<dbReference type="PROSITE" id="PS50929">
    <property type="entry name" value="ABC_TM1F"/>
    <property type="match status" value="1"/>
</dbReference>
<feature type="domain" description="ABC transmembrane type-1" evidence="11">
    <location>
        <begin position="1"/>
        <end position="132"/>
    </location>
</feature>
<dbReference type="PANTHER" id="PTHR24223">
    <property type="entry name" value="ATP-BINDING CASSETTE SUB-FAMILY C"/>
    <property type="match status" value="1"/>
</dbReference>
<evidence type="ECO:0000256" key="5">
    <source>
        <dbReference type="ARBA" id="ARBA00022741"/>
    </source>
</evidence>
<keyword evidence="7 9" id="KW-1133">Transmembrane helix</keyword>
<dbReference type="SUPFAM" id="SSF90123">
    <property type="entry name" value="ABC transporter transmembrane region"/>
    <property type="match status" value="1"/>
</dbReference>
<dbReference type="InterPro" id="IPR003439">
    <property type="entry name" value="ABC_transporter-like_ATP-bd"/>
</dbReference>
<feature type="non-terminal residue" evidence="12">
    <location>
        <position position="1"/>
    </location>
</feature>
<protein>
    <submittedName>
        <fullName evidence="12">ABC transporter C family member 13</fullName>
    </submittedName>
</protein>
<feature type="domain" description="ABC transporter" evidence="10">
    <location>
        <begin position="167"/>
        <end position="400"/>
    </location>
</feature>
<dbReference type="InterPro" id="IPR003593">
    <property type="entry name" value="AAA+_ATPase"/>
</dbReference>
<dbReference type="PANTHER" id="PTHR24223:SF330">
    <property type="entry name" value="ATP-BINDING CASSETTE SUB-FAMILY C MEMBER 10"/>
    <property type="match status" value="1"/>
</dbReference>
<dbReference type="SMART" id="SM00382">
    <property type="entry name" value="AAA"/>
    <property type="match status" value="1"/>
</dbReference>
<evidence type="ECO:0000256" key="8">
    <source>
        <dbReference type="ARBA" id="ARBA00023136"/>
    </source>
</evidence>
<comment type="similarity">
    <text evidence="2">Belongs to the ABC transporter superfamily. ABCC family. Conjugate transporter (TC 3.A.1.208) subfamily.</text>
</comment>
<dbReference type="SUPFAM" id="SSF52540">
    <property type="entry name" value="P-loop containing nucleoside triphosphate hydrolases"/>
    <property type="match status" value="1"/>
</dbReference>
<proteinExistence type="inferred from homology"/>
<dbReference type="GO" id="GO:0016020">
    <property type="term" value="C:membrane"/>
    <property type="evidence" value="ECO:0007669"/>
    <property type="project" value="UniProtKB-SubCell"/>
</dbReference>
<dbReference type="GO" id="GO:0140359">
    <property type="term" value="F:ABC-type transporter activity"/>
    <property type="evidence" value="ECO:0007669"/>
    <property type="project" value="InterPro"/>
</dbReference>
<dbReference type="OrthoDB" id="6500128at2759"/>
<comment type="caution">
    <text evidence="12">The sequence shown here is derived from an EMBL/GenBank/DDBJ whole genome shotgun (WGS) entry which is preliminary data.</text>
</comment>
<comment type="subcellular location">
    <subcellularLocation>
        <location evidence="1">Membrane</location>
    </subcellularLocation>
</comment>
<dbReference type="InterPro" id="IPR011527">
    <property type="entry name" value="ABC1_TM_dom"/>
</dbReference>
<dbReference type="Gene3D" id="3.40.50.300">
    <property type="entry name" value="P-loop containing nucleotide triphosphate hydrolases"/>
    <property type="match status" value="1"/>
</dbReference>